<dbReference type="PROSITE" id="PS50112">
    <property type="entry name" value="PAS"/>
    <property type="match status" value="1"/>
</dbReference>
<evidence type="ECO:0000259" key="10">
    <source>
        <dbReference type="PROSITE" id="PS50112"/>
    </source>
</evidence>
<dbReference type="AlphaFoldDB" id="A0A840YJG4"/>
<dbReference type="InterPro" id="IPR036890">
    <property type="entry name" value="HATPase_C_sf"/>
</dbReference>
<dbReference type="GO" id="GO:0000155">
    <property type="term" value="F:phosphorelay sensor kinase activity"/>
    <property type="evidence" value="ECO:0007669"/>
    <property type="project" value="InterPro"/>
</dbReference>
<dbReference type="InterPro" id="IPR004358">
    <property type="entry name" value="Sig_transdc_His_kin-like_C"/>
</dbReference>
<dbReference type="SUPFAM" id="SSF55785">
    <property type="entry name" value="PYP-like sensor domain (PAS domain)"/>
    <property type="match status" value="1"/>
</dbReference>
<gene>
    <name evidence="12" type="ORF">FHT02_003567</name>
</gene>
<dbReference type="PROSITE" id="PS50110">
    <property type="entry name" value="RESPONSE_REGULATORY"/>
    <property type="match status" value="1"/>
</dbReference>
<dbReference type="Gene3D" id="3.30.565.10">
    <property type="entry name" value="Histidine kinase-like ATPase, C-terminal domain"/>
    <property type="match status" value="1"/>
</dbReference>
<organism evidence="12 13">
    <name type="scientific">Sphingomonas xinjiangensis</name>
    <dbReference type="NCBI Taxonomy" id="643568"/>
    <lineage>
        <taxon>Bacteria</taxon>
        <taxon>Pseudomonadati</taxon>
        <taxon>Pseudomonadota</taxon>
        <taxon>Alphaproteobacteria</taxon>
        <taxon>Sphingomonadales</taxon>
        <taxon>Sphingomonadaceae</taxon>
        <taxon>Sphingomonas</taxon>
    </lineage>
</organism>
<dbReference type="Gene3D" id="3.30.450.20">
    <property type="entry name" value="PAS domain"/>
    <property type="match status" value="1"/>
</dbReference>
<comment type="catalytic activity">
    <reaction evidence="1">
        <text>ATP + protein L-histidine = ADP + protein N-phospho-L-histidine.</text>
        <dbReference type="EC" id="2.7.13.3"/>
    </reaction>
</comment>
<dbReference type="SUPFAM" id="SSF47384">
    <property type="entry name" value="Homodimeric domain of signal transducing histidine kinase"/>
    <property type="match status" value="1"/>
</dbReference>
<evidence type="ECO:0000256" key="2">
    <source>
        <dbReference type="ARBA" id="ARBA00012438"/>
    </source>
</evidence>
<evidence type="ECO:0000256" key="5">
    <source>
        <dbReference type="ARBA" id="ARBA00022777"/>
    </source>
</evidence>
<dbReference type="CDD" id="cd16922">
    <property type="entry name" value="HATPase_EvgS-ArcB-TorS-like"/>
    <property type="match status" value="1"/>
</dbReference>
<dbReference type="SMART" id="SM00448">
    <property type="entry name" value="REC"/>
    <property type="match status" value="1"/>
</dbReference>
<dbReference type="Proteomes" id="UP000527143">
    <property type="component" value="Unassembled WGS sequence"/>
</dbReference>
<dbReference type="FunFam" id="3.30.565.10:FF:000010">
    <property type="entry name" value="Sensor histidine kinase RcsC"/>
    <property type="match status" value="1"/>
</dbReference>
<protein>
    <recommendedName>
        <fullName evidence="2">histidine kinase</fullName>
        <ecNumber evidence="2">2.7.13.3</ecNumber>
    </recommendedName>
</protein>
<evidence type="ECO:0000259" key="8">
    <source>
        <dbReference type="PROSITE" id="PS50109"/>
    </source>
</evidence>
<dbReference type="Gene3D" id="3.40.50.2300">
    <property type="match status" value="1"/>
</dbReference>
<evidence type="ECO:0000313" key="12">
    <source>
        <dbReference type="EMBL" id="MBB5712309.1"/>
    </source>
</evidence>
<dbReference type="PRINTS" id="PR00344">
    <property type="entry name" value="BCTRLSENSOR"/>
</dbReference>
<evidence type="ECO:0000256" key="6">
    <source>
        <dbReference type="ARBA" id="ARBA00023012"/>
    </source>
</evidence>
<dbReference type="FunFam" id="3.30.450.20:FF:000099">
    <property type="entry name" value="Sensory box sensor histidine kinase"/>
    <property type="match status" value="1"/>
</dbReference>
<keyword evidence="6" id="KW-0902">Two-component regulatory system</keyword>
<dbReference type="SMART" id="SM00086">
    <property type="entry name" value="PAC"/>
    <property type="match status" value="1"/>
</dbReference>
<dbReference type="SMART" id="SM00387">
    <property type="entry name" value="HATPase_c"/>
    <property type="match status" value="1"/>
</dbReference>
<dbReference type="InterPro" id="IPR003661">
    <property type="entry name" value="HisK_dim/P_dom"/>
</dbReference>
<dbReference type="SUPFAM" id="SSF52172">
    <property type="entry name" value="CheY-like"/>
    <property type="match status" value="1"/>
</dbReference>
<dbReference type="SUPFAM" id="SSF55874">
    <property type="entry name" value="ATPase domain of HSP90 chaperone/DNA topoisomerase II/histidine kinase"/>
    <property type="match status" value="1"/>
</dbReference>
<dbReference type="SMART" id="SM00091">
    <property type="entry name" value="PAS"/>
    <property type="match status" value="1"/>
</dbReference>
<dbReference type="EC" id="2.7.13.3" evidence="2"/>
<evidence type="ECO:0000259" key="11">
    <source>
        <dbReference type="PROSITE" id="PS50113"/>
    </source>
</evidence>
<dbReference type="Pfam" id="PF00512">
    <property type="entry name" value="HisKA"/>
    <property type="match status" value="1"/>
</dbReference>
<dbReference type="InterPro" id="IPR036097">
    <property type="entry name" value="HisK_dim/P_sf"/>
</dbReference>
<evidence type="ECO:0000256" key="1">
    <source>
        <dbReference type="ARBA" id="ARBA00000085"/>
    </source>
</evidence>
<dbReference type="PANTHER" id="PTHR43047">
    <property type="entry name" value="TWO-COMPONENT HISTIDINE PROTEIN KINASE"/>
    <property type="match status" value="1"/>
</dbReference>
<dbReference type="InterPro" id="IPR001610">
    <property type="entry name" value="PAC"/>
</dbReference>
<feature type="modified residue" description="4-aspartylphosphate" evidence="7">
    <location>
        <position position="475"/>
    </location>
</feature>
<dbReference type="InterPro" id="IPR001789">
    <property type="entry name" value="Sig_transdc_resp-reg_receiver"/>
</dbReference>
<evidence type="ECO:0000256" key="7">
    <source>
        <dbReference type="PROSITE-ProRule" id="PRU00169"/>
    </source>
</evidence>
<feature type="domain" description="Histidine kinase" evidence="8">
    <location>
        <begin position="190"/>
        <end position="408"/>
    </location>
</feature>
<dbReference type="InterPro" id="IPR035965">
    <property type="entry name" value="PAS-like_dom_sf"/>
</dbReference>
<dbReference type="InterPro" id="IPR000014">
    <property type="entry name" value="PAS"/>
</dbReference>
<dbReference type="NCBIfam" id="TIGR00229">
    <property type="entry name" value="sensory_box"/>
    <property type="match status" value="1"/>
</dbReference>
<dbReference type="FunFam" id="1.10.287.130:FF:000001">
    <property type="entry name" value="Two-component sensor histidine kinase"/>
    <property type="match status" value="1"/>
</dbReference>
<sequence length="674" mass="72726">MTSYKRNLRIGAGLLGTAIAAGATWRGRIYAQARAEIRAAERQAHASQARFRSLMEATAAIVWWTDPEGEFIENQPSWEIFTGQPLQVMSGRGWLQMIHPEDREGTAAAWTAARATLQPYEVEHRVLRHDGVYVDMLARAVPVRDDQGDVVEWVGVHTDISARKSGERALIAAKEEAEQATLAKSQFIANMSHELRTPLSAVIGYAEMLQDESKEMDPAEVQQDLKKITTNARHLLDLINAVLDLSKLEAGRDELYIERVDVDALVQTVADTAAALVNRNGNRLVIDVAQPLGEIGSDLVKLRQCLFNLVSNAAKFTENGVITVGANRTAESIVFTVADTGIGMTEEQRGKLFERFVQADNSVTRRYGGSGLGLALTRAFADLLGGSVAVESEAGEGSTFTLEVPLESHPPVEWSSPGSASSGQITILVIDDEAPMRELLGRFLRREGFHVVTAADGAQGLAAARSQRPAAIILDVLMPQVDGWSVLGALKADAALADIPVVMVTSSREKRLSLSLGAMDHLPKPVDWTRLKSILAKVRSSGHHRAVLASGDEALATMLMETFKKEGWALEVLPSEALSSLTDRPEPELVLIENGRGIDIASTLPRVRRQLGSDVPIVVLADDLEPEARAAVDAADAELMVAADVEALVDELKEMLAALPLAPEGDNDGPVVAG</sequence>
<keyword evidence="3 7" id="KW-0597">Phosphoprotein</keyword>
<dbReference type="Gene3D" id="1.10.287.130">
    <property type="match status" value="1"/>
</dbReference>
<dbReference type="PROSITE" id="PS50109">
    <property type="entry name" value="HIS_KIN"/>
    <property type="match status" value="1"/>
</dbReference>
<comment type="caution">
    <text evidence="12">The sequence shown here is derived from an EMBL/GenBank/DDBJ whole genome shotgun (WGS) entry which is preliminary data.</text>
</comment>
<dbReference type="CDD" id="cd17574">
    <property type="entry name" value="REC_OmpR"/>
    <property type="match status" value="1"/>
</dbReference>
<keyword evidence="4" id="KW-0808">Transferase</keyword>
<dbReference type="RefSeq" id="WP_184090630.1">
    <property type="nucleotide sequence ID" value="NZ_JACIJF010000015.1"/>
</dbReference>
<feature type="domain" description="Response regulatory" evidence="9">
    <location>
        <begin position="426"/>
        <end position="539"/>
    </location>
</feature>
<dbReference type="PROSITE" id="PS50113">
    <property type="entry name" value="PAC"/>
    <property type="match status" value="1"/>
</dbReference>
<feature type="domain" description="PAS" evidence="10">
    <location>
        <begin position="47"/>
        <end position="104"/>
    </location>
</feature>
<dbReference type="InterPro" id="IPR005467">
    <property type="entry name" value="His_kinase_dom"/>
</dbReference>
<evidence type="ECO:0000256" key="4">
    <source>
        <dbReference type="ARBA" id="ARBA00022679"/>
    </source>
</evidence>
<dbReference type="InterPro" id="IPR013655">
    <property type="entry name" value="PAS_fold_3"/>
</dbReference>
<evidence type="ECO:0000259" key="9">
    <source>
        <dbReference type="PROSITE" id="PS50110"/>
    </source>
</evidence>
<evidence type="ECO:0000256" key="3">
    <source>
        <dbReference type="ARBA" id="ARBA00022553"/>
    </source>
</evidence>
<reference evidence="12 13" key="1">
    <citation type="submission" date="2020-08" db="EMBL/GenBank/DDBJ databases">
        <title>Genomic Encyclopedia of Type Strains, Phase IV (KMG-IV): sequencing the most valuable type-strain genomes for metagenomic binning, comparative biology and taxonomic classification.</title>
        <authorList>
            <person name="Goeker M."/>
        </authorList>
    </citation>
    <scope>NUCLEOTIDE SEQUENCE [LARGE SCALE GENOMIC DNA]</scope>
    <source>
        <strain evidence="12 13">DSM 26736</strain>
    </source>
</reference>
<name>A0A840YJG4_9SPHN</name>
<dbReference type="Pfam" id="PF00072">
    <property type="entry name" value="Response_reg"/>
    <property type="match status" value="1"/>
</dbReference>
<dbReference type="EMBL" id="JACIJF010000015">
    <property type="protein sequence ID" value="MBB5712309.1"/>
    <property type="molecule type" value="Genomic_DNA"/>
</dbReference>
<dbReference type="Pfam" id="PF08447">
    <property type="entry name" value="PAS_3"/>
    <property type="match status" value="1"/>
</dbReference>
<dbReference type="Pfam" id="PF02518">
    <property type="entry name" value="HATPase_c"/>
    <property type="match status" value="1"/>
</dbReference>
<dbReference type="PANTHER" id="PTHR43047:SF72">
    <property type="entry name" value="OSMOSENSING HISTIDINE PROTEIN KINASE SLN1"/>
    <property type="match status" value="1"/>
</dbReference>
<dbReference type="CDD" id="cd00130">
    <property type="entry name" value="PAS"/>
    <property type="match status" value="1"/>
</dbReference>
<proteinExistence type="predicted"/>
<evidence type="ECO:0000313" key="13">
    <source>
        <dbReference type="Proteomes" id="UP000527143"/>
    </source>
</evidence>
<dbReference type="InterPro" id="IPR011006">
    <property type="entry name" value="CheY-like_superfamily"/>
</dbReference>
<dbReference type="InterPro" id="IPR000700">
    <property type="entry name" value="PAS-assoc_C"/>
</dbReference>
<dbReference type="SMART" id="SM00388">
    <property type="entry name" value="HisKA"/>
    <property type="match status" value="1"/>
</dbReference>
<dbReference type="GO" id="GO:0009927">
    <property type="term" value="F:histidine phosphotransfer kinase activity"/>
    <property type="evidence" value="ECO:0007669"/>
    <property type="project" value="TreeGrafter"/>
</dbReference>
<dbReference type="CDD" id="cd00082">
    <property type="entry name" value="HisKA"/>
    <property type="match status" value="1"/>
</dbReference>
<dbReference type="InterPro" id="IPR003594">
    <property type="entry name" value="HATPase_dom"/>
</dbReference>
<keyword evidence="13" id="KW-1185">Reference proteome</keyword>
<accession>A0A840YJG4</accession>
<dbReference type="GO" id="GO:0005886">
    <property type="term" value="C:plasma membrane"/>
    <property type="evidence" value="ECO:0007669"/>
    <property type="project" value="TreeGrafter"/>
</dbReference>
<keyword evidence="5" id="KW-0418">Kinase</keyword>
<feature type="domain" description="PAC" evidence="11">
    <location>
        <begin position="120"/>
        <end position="172"/>
    </location>
</feature>